<gene>
    <name evidence="2" type="ORF">M404DRAFT_439414</name>
</gene>
<keyword evidence="1" id="KW-0732">Signal</keyword>
<dbReference type="EMBL" id="KN831962">
    <property type="protein sequence ID" value="KIO06716.1"/>
    <property type="molecule type" value="Genomic_DNA"/>
</dbReference>
<evidence type="ECO:0000256" key="1">
    <source>
        <dbReference type="SAM" id="SignalP"/>
    </source>
</evidence>
<feature type="signal peptide" evidence="1">
    <location>
        <begin position="1"/>
        <end position="17"/>
    </location>
</feature>
<evidence type="ECO:0000313" key="2">
    <source>
        <dbReference type="EMBL" id="KIO06716.1"/>
    </source>
</evidence>
<reference evidence="2 3" key="1">
    <citation type="submission" date="2014-04" db="EMBL/GenBank/DDBJ databases">
        <authorList>
            <consortium name="DOE Joint Genome Institute"/>
            <person name="Kuo A."/>
            <person name="Kohler A."/>
            <person name="Costa M.D."/>
            <person name="Nagy L.G."/>
            <person name="Floudas D."/>
            <person name="Copeland A."/>
            <person name="Barry K.W."/>
            <person name="Cichocki N."/>
            <person name="Veneault-Fourrey C."/>
            <person name="LaButti K."/>
            <person name="Lindquist E.A."/>
            <person name="Lipzen A."/>
            <person name="Lundell T."/>
            <person name="Morin E."/>
            <person name="Murat C."/>
            <person name="Sun H."/>
            <person name="Tunlid A."/>
            <person name="Henrissat B."/>
            <person name="Grigoriev I.V."/>
            <person name="Hibbett D.S."/>
            <person name="Martin F."/>
            <person name="Nordberg H.P."/>
            <person name="Cantor M.N."/>
            <person name="Hua S.X."/>
        </authorList>
    </citation>
    <scope>NUCLEOTIDE SEQUENCE [LARGE SCALE GENOMIC DNA]</scope>
    <source>
        <strain evidence="2 3">Marx 270</strain>
    </source>
</reference>
<sequence length="54" mass="6312">MIIWPLFLSIDLFLFQAKYKGHRQIVDKICQHHSIAITGGKLCWPLTSVWKSNQ</sequence>
<evidence type="ECO:0000313" key="3">
    <source>
        <dbReference type="Proteomes" id="UP000054217"/>
    </source>
</evidence>
<accession>A0A0C3PEP1</accession>
<keyword evidence="3" id="KW-1185">Reference proteome</keyword>
<organism evidence="2 3">
    <name type="scientific">Pisolithus tinctorius Marx 270</name>
    <dbReference type="NCBI Taxonomy" id="870435"/>
    <lineage>
        <taxon>Eukaryota</taxon>
        <taxon>Fungi</taxon>
        <taxon>Dikarya</taxon>
        <taxon>Basidiomycota</taxon>
        <taxon>Agaricomycotina</taxon>
        <taxon>Agaricomycetes</taxon>
        <taxon>Agaricomycetidae</taxon>
        <taxon>Boletales</taxon>
        <taxon>Sclerodermatineae</taxon>
        <taxon>Pisolithaceae</taxon>
        <taxon>Pisolithus</taxon>
    </lineage>
</organism>
<dbReference type="Proteomes" id="UP000054217">
    <property type="component" value="Unassembled WGS sequence"/>
</dbReference>
<feature type="chain" id="PRO_5002168100" evidence="1">
    <location>
        <begin position="18"/>
        <end position="54"/>
    </location>
</feature>
<reference evidence="3" key="2">
    <citation type="submission" date="2015-01" db="EMBL/GenBank/DDBJ databases">
        <title>Evolutionary Origins and Diversification of the Mycorrhizal Mutualists.</title>
        <authorList>
            <consortium name="DOE Joint Genome Institute"/>
            <consortium name="Mycorrhizal Genomics Consortium"/>
            <person name="Kohler A."/>
            <person name="Kuo A."/>
            <person name="Nagy L.G."/>
            <person name="Floudas D."/>
            <person name="Copeland A."/>
            <person name="Barry K.W."/>
            <person name="Cichocki N."/>
            <person name="Veneault-Fourrey C."/>
            <person name="LaButti K."/>
            <person name="Lindquist E.A."/>
            <person name="Lipzen A."/>
            <person name="Lundell T."/>
            <person name="Morin E."/>
            <person name="Murat C."/>
            <person name="Riley R."/>
            <person name="Ohm R."/>
            <person name="Sun H."/>
            <person name="Tunlid A."/>
            <person name="Henrissat B."/>
            <person name="Grigoriev I.V."/>
            <person name="Hibbett D.S."/>
            <person name="Martin F."/>
        </authorList>
    </citation>
    <scope>NUCLEOTIDE SEQUENCE [LARGE SCALE GENOMIC DNA]</scope>
    <source>
        <strain evidence="3">Marx 270</strain>
    </source>
</reference>
<name>A0A0C3PEP1_PISTI</name>
<dbReference type="AlphaFoldDB" id="A0A0C3PEP1"/>
<dbReference type="HOGENOM" id="CLU_3051336_0_0_1"/>
<proteinExistence type="predicted"/>
<protein>
    <submittedName>
        <fullName evidence="2">Uncharacterized protein</fullName>
    </submittedName>
</protein>
<dbReference type="InParanoid" id="A0A0C3PEP1"/>